<dbReference type="InterPro" id="IPR011989">
    <property type="entry name" value="ARM-like"/>
</dbReference>
<dbReference type="Proteomes" id="UP000604046">
    <property type="component" value="Unassembled WGS sequence"/>
</dbReference>
<dbReference type="SUPFAM" id="SSF54236">
    <property type="entry name" value="Ubiquitin-like"/>
    <property type="match status" value="1"/>
</dbReference>
<keyword evidence="4" id="KW-1185">Reference proteome</keyword>
<reference evidence="3" key="1">
    <citation type="submission" date="2021-02" db="EMBL/GenBank/DDBJ databases">
        <authorList>
            <person name="Dougan E. K."/>
            <person name="Rhodes N."/>
            <person name="Thang M."/>
            <person name="Chan C."/>
        </authorList>
    </citation>
    <scope>NUCLEOTIDE SEQUENCE</scope>
</reference>
<sequence>MGSPLASQQGIEAAGASWRSSPKGSWVRENHEAFGDHVQVCRLSGQTACLAADGSTRIGDLTRAAEDKFHTTFLKLLHDSRTLDMSKTVAEEHLPCGAMLTAVAETSIQVSGAGGVGSSVNGIYKCTGSLNGRRKYHQVGGSAIIYFNTNWKINYHDDIGGWYYSHPDALETPPNGRWTTQGYGNGDADPCPRVTNCLEHVRIGIVGGRTVSFPAGCSTLIGDLHKAAEEELETPGLKLLHGQRTLDPSKTLADENLPSSTMLTAVTDEEAVVHLQVSGAGGVGSSVNGIYKCRGWLNGRRQYRQVGGSAIIYFKDKWKINNRDDTGGWYYLHPDSLETPPNGMWTTQGYAHDDANPCPRVTNCLEHVRIGIVGGRTVSLPADCSTLIGDLNKAAEEELETPGLKLLHGQRTLDPSKTLAEENLPSSTMLTAVTDEEAVLHLHVSGAGGVGSSVNGIYKCRGWLNGRRQYRQVGGSAIIYFEDTWKMNRRDDTGGWYYLHPDESLETPPNGTWTGQRCADGDAEPCPRVASCLDRVQICLAGSWTISLPADSSIRVGDLKKAAEDKLDTPGLKLLYGQRTLDPSKTLAQENLPSSALLTAVPDMAEQAAHSCKRLASEAGSSSVRAGLAEAGALEATVEKMTRHPSSAEVQEHGSWALARVCLGTDQEGLGRQQRAADAGALNRVVLAMQQHHDRVEVQDRGSLAIGNICFGDKNGDDAAERKQLAVCSGALEVLVKAMSAHSSNKRLQDNASYAAGVLCAGSDAERCWRQQRATNAGLLEVLVAAMQSHPNNDKVQGNCIRALRRCCWAAGTWRLQQLAKPLKEMLRQVKHANRDVQQDAEALLATLADAEERLRHRQTHLVTLDIGDICFGDTHGHDAAEKKLLKKQLAVGSSALEALVTALLPHFSNKRLQDNASCAPDAENSESARRQVRCVALGPGQVADKVKDPDTELQKLRAVFEQRGMTWEEDMKTRKERFIAIAMHARNGDIYSNVKKALYEDDAKLLQEYAEFKAQRSPRHRGGAVPTAAVLSKTHGDWTMMEYAAQVGISIQALAKIAGTAISFIGIGCSSYEDLRDEVLAVECFVNALVNTRTPCSFGRGLEQHRRLLLGARLQAPEGLVVDLCCVEQATATSKPTVTTVTDRIGKKPLNTASWDSVDLLGRRREPICMLFLIRVRRSPCTMADLPSLT</sequence>
<evidence type="ECO:0000256" key="1">
    <source>
        <dbReference type="ARBA" id="ARBA00022737"/>
    </source>
</evidence>
<name>A0A812SD45_9DINO</name>
<dbReference type="SUPFAM" id="SSF48371">
    <property type="entry name" value="ARM repeat"/>
    <property type="match status" value="1"/>
</dbReference>
<evidence type="ECO:0000256" key="2">
    <source>
        <dbReference type="SAM" id="MobiDB-lite"/>
    </source>
</evidence>
<organism evidence="3 4">
    <name type="scientific">Symbiodinium natans</name>
    <dbReference type="NCBI Taxonomy" id="878477"/>
    <lineage>
        <taxon>Eukaryota</taxon>
        <taxon>Sar</taxon>
        <taxon>Alveolata</taxon>
        <taxon>Dinophyceae</taxon>
        <taxon>Suessiales</taxon>
        <taxon>Symbiodiniaceae</taxon>
        <taxon>Symbiodinium</taxon>
    </lineage>
</organism>
<dbReference type="PANTHER" id="PTHR22895">
    <property type="entry name" value="ARMADILLO REPEAT-CONTAINING PROTEIN 6"/>
    <property type="match status" value="1"/>
</dbReference>
<dbReference type="SMART" id="SM00185">
    <property type="entry name" value="ARM"/>
    <property type="match status" value="3"/>
</dbReference>
<feature type="region of interest" description="Disordered" evidence="2">
    <location>
        <begin position="1"/>
        <end position="24"/>
    </location>
</feature>
<dbReference type="InterPro" id="IPR029071">
    <property type="entry name" value="Ubiquitin-like_domsf"/>
</dbReference>
<dbReference type="OrthoDB" id="276558at2759"/>
<evidence type="ECO:0000313" key="3">
    <source>
        <dbReference type="EMBL" id="CAE7478671.1"/>
    </source>
</evidence>
<protein>
    <submittedName>
        <fullName evidence="3">Traf6-b protein</fullName>
    </submittedName>
</protein>
<dbReference type="AlphaFoldDB" id="A0A812SD45"/>
<dbReference type="InterPro" id="IPR000225">
    <property type="entry name" value="Armadillo"/>
</dbReference>
<gene>
    <name evidence="3" type="primary">traf6-b</name>
    <name evidence="3" type="ORF">SNAT2548_LOCUS26883</name>
</gene>
<dbReference type="EMBL" id="CAJNDS010002446">
    <property type="protein sequence ID" value="CAE7478671.1"/>
    <property type="molecule type" value="Genomic_DNA"/>
</dbReference>
<dbReference type="InterPro" id="IPR016024">
    <property type="entry name" value="ARM-type_fold"/>
</dbReference>
<evidence type="ECO:0000313" key="4">
    <source>
        <dbReference type="Proteomes" id="UP000604046"/>
    </source>
</evidence>
<dbReference type="PANTHER" id="PTHR22895:SF0">
    <property type="entry name" value="ARMADILLO REPEAT-CONTAINING PROTEIN 6"/>
    <property type="match status" value="1"/>
</dbReference>
<keyword evidence="1" id="KW-0677">Repeat</keyword>
<dbReference type="CDD" id="cd17039">
    <property type="entry name" value="Ubl_ubiquitin_like"/>
    <property type="match status" value="1"/>
</dbReference>
<feature type="compositionally biased region" description="Polar residues" evidence="2">
    <location>
        <begin position="1"/>
        <end position="10"/>
    </location>
</feature>
<accession>A0A812SD45</accession>
<dbReference type="Gene3D" id="1.25.10.10">
    <property type="entry name" value="Leucine-rich Repeat Variant"/>
    <property type="match status" value="1"/>
</dbReference>
<proteinExistence type="predicted"/>
<comment type="caution">
    <text evidence="3">The sequence shown here is derived from an EMBL/GenBank/DDBJ whole genome shotgun (WGS) entry which is preliminary data.</text>
</comment>